<evidence type="ECO:0000313" key="2">
    <source>
        <dbReference type="Proteomes" id="UP001177021"/>
    </source>
</evidence>
<name>A0ACB0L7Y2_TRIPR</name>
<comment type="caution">
    <text evidence="1">The sequence shown here is derived from an EMBL/GenBank/DDBJ whole genome shotgun (WGS) entry which is preliminary data.</text>
</comment>
<organism evidence="1 2">
    <name type="scientific">Trifolium pratense</name>
    <name type="common">Red clover</name>
    <dbReference type="NCBI Taxonomy" id="57577"/>
    <lineage>
        <taxon>Eukaryota</taxon>
        <taxon>Viridiplantae</taxon>
        <taxon>Streptophyta</taxon>
        <taxon>Embryophyta</taxon>
        <taxon>Tracheophyta</taxon>
        <taxon>Spermatophyta</taxon>
        <taxon>Magnoliopsida</taxon>
        <taxon>eudicotyledons</taxon>
        <taxon>Gunneridae</taxon>
        <taxon>Pentapetalae</taxon>
        <taxon>rosids</taxon>
        <taxon>fabids</taxon>
        <taxon>Fabales</taxon>
        <taxon>Fabaceae</taxon>
        <taxon>Papilionoideae</taxon>
        <taxon>50 kb inversion clade</taxon>
        <taxon>NPAAA clade</taxon>
        <taxon>Hologalegina</taxon>
        <taxon>IRL clade</taxon>
        <taxon>Trifolieae</taxon>
        <taxon>Trifolium</taxon>
    </lineage>
</organism>
<proteinExistence type="predicted"/>
<keyword evidence="2" id="KW-1185">Reference proteome</keyword>
<protein>
    <submittedName>
        <fullName evidence="1">Uncharacterized protein</fullName>
    </submittedName>
</protein>
<dbReference type="Proteomes" id="UP001177021">
    <property type="component" value="Unassembled WGS sequence"/>
</dbReference>
<sequence>MPSTRSYSQCCWKCSCNTIDLDFSKGRCHGLKYLSPLERLPYLKSLTLYYLDELEFIYYEEPLSSESFFPSLETVRLIDCKKLRGWRKMRDDLNDDDDHSSQSYYLSFPRLSQLSILSCFSMTHMPAFPKVKDLYLTFSRVKVLMEATLNMVGSKCSIEFPPFSMLKFLEIGGYTMDLKNLRKDRLQNLTSLNHLSLCLLSAQNFQEIEICIKNTPNYLPLLRKITIRDCLELMALPDWICNISSLHHIYIESCDCLTLLPEGMSRLTNLQTLEITKCPLLLEECETQTSATWPKIAHIPNIILKRSSY</sequence>
<reference evidence="1" key="1">
    <citation type="submission" date="2023-10" db="EMBL/GenBank/DDBJ databases">
        <authorList>
            <person name="Rodriguez Cubillos JULIANA M."/>
            <person name="De Vega J."/>
        </authorList>
    </citation>
    <scope>NUCLEOTIDE SEQUENCE</scope>
</reference>
<dbReference type="EMBL" id="CASHSV030000409">
    <property type="protein sequence ID" value="CAJ2664720.1"/>
    <property type="molecule type" value="Genomic_DNA"/>
</dbReference>
<accession>A0ACB0L7Y2</accession>
<evidence type="ECO:0000313" key="1">
    <source>
        <dbReference type="EMBL" id="CAJ2664720.1"/>
    </source>
</evidence>
<gene>
    <name evidence="1" type="ORF">MILVUS5_LOCUS29852</name>
</gene>